<evidence type="ECO:0000313" key="2">
    <source>
        <dbReference type="Proteomes" id="UP001341840"/>
    </source>
</evidence>
<reference evidence="1 2" key="1">
    <citation type="journal article" date="2023" name="Plants (Basel)">
        <title>Bridging the Gap: Combining Genomics and Transcriptomics Approaches to Understand Stylosanthes scabra, an Orphan Legume from the Brazilian Caatinga.</title>
        <authorList>
            <person name="Ferreira-Neto J.R.C."/>
            <person name="da Silva M.D."/>
            <person name="Binneck E."/>
            <person name="de Melo N.F."/>
            <person name="da Silva R.H."/>
            <person name="de Melo A.L.T.M."/>
            <person name="Pandolfi V."/>
            <person name="Bustamante F.O."/>
            <person name="Brasileiro-Vidal A.C."/>
            <person name="Benko-Iseppon A.M."/>
        </authorList>
    </citation>
    <scope>NUCLEOTIDE SEQUENCE [LARGE SCALE GENOMIC DNA]</scope>
    <source>
        <tissue evidence="1">Leaves</tissue>
    </source>
</reference>
<name>A0ABU6VCV3_9FABA</name>
<protein>
    <submittedName>
        <fullName evidence="1">Uncharacterized protein</fullName>
    </submittedName>
</protein>
<keyword evidence="2" id="KW-1185">Reference proteome</keyword>
<gene>
    <name evidence="1" type="ORF">PIB30_027243</name>
</gene>
<comment type="caution">
    <text evidence="1">The sequence shown here is derived from an EMBL/GenBank/DDBJ whole genome shotgun (WGS) entry which is preliminary data.</text>
</comment>
<sequence length="134" mass="15452">MLRLNSDPNLLVFDPEIERTLKHARQTRRRMHFENSLISQAGELTSEENFVYSSASESDIELSSSKTGQPTRYPELNDNFELKSGLIKLLTNFHGLPRKDLIKHLKDFEVICTTTRRTCGDEDTMKAFAFLFIP</sequence>
<organism evidence="1 2">
    <name type="scientific">Stylosanthes scabra</name>
    <dbReference type="NCBI Taxonomy" id="79078"/>
    <lineage>
        <taxon>Eukaryota</taxon>
        <taxon>Viridiplantae</taxon>
        <taxon>Streptophyta</taxon>
        <taxon>Embryophyta</taxon>
        <taxon>Tracheophyta</taxon>
        <taxon>Spermatophyta</taxon>
        <taxon>Magnoliopsida</taxon>
        <taxon>eudicotyledons</taxon>
        <taxon>Gunneridae</taxon>
        <taxon>Pentapetalae</taxon>
        <taxon>rosids</taxon>
        <taxon>fabids</taxon>
        <taxon>Fabales</taxon>
        <taxon>Fabaceae</taxon>
        <taxon>Papilionoideae</taxon>
        <taxon>50 kb inversion clade</taxon>
        <taxon>dalbergioids sensu lato</taxon>
        <taxon>Dalbergieae</taxon>
        <taxon>Pterocarpus clade</taxon>
        <taxon>Stylosanthes</taxon>
    </lineage>
</organism>
<accession>A0ABU6VCV3</accession>
<proteinExistence type="predicted"/>
<dbReference type="EMBL" id="JASCZI010151139">
    <property type="protein sequence ID" value="MED6170063.1"/>
    <property type="molecule type" value="Genomic_DNA"/>
</dbReference>
<evidence type="ECO:0000313" key="1">
    <source>
        <dbReference type="EMBL" id="MED6170063.1"/>
    </source>
</evidence>
<dbReference type="Proteomes" id="UP001341840">
    <property type="component" value="Unassembled WGS sequence"/>
</dbReference>